<keyword evidence="3" id="KW-1185">Reference proteome</keyword>
<accession>A0A7E4V6M3</accession>
<dbReference type="Proteomes" id="UP000492821">
    <property type="component" value="Unassembled WGS sequence"/>
</dbReference>
<feature type="compositionally biased region" description="Pro residues" evidence="1">
    <location>
        <begin position="23"/>
        <end position="32"/>
    </location>
</feature>
<evidence type="ECO:0000256" key="2">
    <source>
        <dbReference type="SAM" id="SignalP"/>
    </source>
</evidence>
<evidence type="ECO:0000313" key="3">
    <source>
        <dbReference type="Proteomes" id="UP000492821"/>
    </source>
</evidence>
<proteinExistence type="predicted"/>
<evidence type="ECO:0000256" key="1">
    <source>
        <dbReference type="SAM" id="MobiDB-lite"/>
    </source>
</evidence>
<name>A0A7E4V6M3_PANRE</name>
<reference evidence="3" key="1">
    <citation type="journal article" date="2013" name="Genetics">
        <title>The draft genome and transcriptome of Panagrellus redivivus are shaped by the harsh demands of a free-living lifestyle.</title>
        <authorList>
            <person name="Srinivasan J."/>
            <person name="Dillman A.R."/>
            <person name="Macchietto M.G."/>
            <person name="Heikkinen L."/>
            <person name="Lakso M."/>
            <person name="Fracchia K.M."/>
            <person name="Antoshechkin I."/>
            <person name="Mortazavi A."/>
            <person name="Wong G."/>
            <person name="Sternberg P.W."/>
        </authorList>
    </citation>
    <scope>NUCLEOTIDE SEQUENCE [LARGE SCALE GENOMIC DNA]</scope>
    <source>
        <strain evidence="3">MT8872</strain>
    </source>
</reference>
<feature type="compositionally biased region" description="Low complexity" evidence="1">
    <location>
        <begin position="63"/>
        <end position="72"/>
    </location>
</feature>
<sequence length="72" mass="7044">MKFAMCAVVFAVVAGIVVTHSTGPPPSGPPPSGLLLRQERNAGFGGAPPSGPPPSGPPPSGIPPFGFSPPSN</sequence>
<protein>
    <submittedName>
        <fullName evidence="4">Secreted protein</fullName>
    </submittedName>
</protein>
<feature type="chain" id="PRO_5028979263" evidence="2">
    <location>
        <begin position="20"/>
        <end position="72"/>
    </location>
</feature>
<feature type="compositionally biased region" description="Pro residues" evidence="1">
    <location>
        <begin position="49"/>
        <end position="62"/>
    </location>
</feature>
<dbReference type="AlphaFoldDB" id="A0A7E4V6M3"/>
<dbReference type="WBParaSite" id="Pan_g17235.t1">
    <property type="protein sequence ID" value="Pan_g17235.t1"/>
    <property type="gene ID" value="Pan_g17235"/>
</dbReference>
<organism evidence="3 4">
    <name type="scientific">Panagrellus redivivus</name>
    <name type="common">Microworm</name>
    <dbReference type="NCBI Taxonomy" id="6233"/>
    <lineage>
        <taxon>Eukaryota</taxon>
        <taxon>Metazoa</taxon>
        <taxon>Ecdysozoa</taxon>
        <taxon>Nematoda</taxon>
        <taxon>Chromadorea</taxon>
        <taxon>Rhabditida</taxon>
        <taxon>Tylenchina</taxon>
        <taxon>Panagrolaimomorpha</taxon>
        <taxon>Panagrolaimoidea</taxon>
        <taxon>Panagrolaimidae</taxon>
        <taxon>Panagrellus</taxon>
    </lineage>
</organism>
<keyword evidence="2" id="KW-0732">Signal</keyword>
<evidence type="ECO:0000313" key="4">
    <source>
        <dbReference type="WBParaSite" id="Pan_g17235.t1"/>
    </source>
</evidence>
<feature type="signal peptide" evidence="2">
    <location>
        <begin position="1"/>
        <end position="19"/>
    </location>
</feature>
<reference evidence="4" key="2">
    <citation type="submission" date="2020-10" db="UniProtKB">
        <authorList>
            <consortium name="WormBaseParasite"/>
        </authorList>
    </citation>
    <scope>IDENTIFICATION</scope>
</reference>
<feature type="region of interest" description="Disordered" evidence="1">
    <location>
        <begin position="20"/>
        <end position="72"/>
    </location>
</feature>